<comment type="caution">
    <text evidence="2">The sequence shown here is derived from an EMBL/GenBank/DDBJ whole genome shotgun (WGS) entry which is preliminary data.</text>
</comment>
<protein>
    <submittedName>
        <fullName evidence="2">Uncharacterized protein</fullName>
    </submittedName>
</protein>
<dbReference type="AlphaFoldDB" id="A0A4R2QQ93"/>
<dbReference type="EMBL" id="SLXQ01000006">
    <property type="protein sequence ID" value="TCP51902.1"/>
    <property type="molecule type" value="Genomic_DNA"/>
</dbReference>
<keyword evidence="3" id="KW-1185">Reference proteome</keyword>
<proteinExistence type="predicted"/>
<evidence type="ECO:0000256" key="1">
    <source>
        <dbReference type="SAM" id="Phobius"/>
    </source>
</evidence>
<evidence type="ECO:0000313" key="2">
    <source>
        <dbReference type="EMBL" id="TCP51902.1"/>
    </source>
</evidence>
<dbReference type="Proteomes" id="UP000294911">
    <property type="component" value="Unassembled WGS sequence"/>
</dbReference>
<reference evidence="2 3" key="1">
    <citation type="submission" date="2019-03" db="EMBL/GenBank/DDBJ databases">
        <title>Genomic Encyclopedia of Type Strains, Phase IV (KMG-IV): sequencing the most valuable type-strain genomes for metagenomic binning, comparative biology and taxonomic classification.</title>
        <authorList>
            <person name="Goeker M."/>
        </authorList>
    </citation>
    <scope>NUCLEOTIDE SEQUENCE [LARGE SCALE GENOMIC DNA]</scope>
    <source>
        <strain evidence="2 3">DSM 45765</strain>
    </source>
</reference>
<keyword evidence="1" id="KW-1133">Transmembrane helix</keyword>
<gene>
    <name evidence="2" type="ORF">EV191_10666</name>
</gene>
<evidence type="ECO:0000313" key="3">
    <source>
        <dbReference type="Proteomes" id="UP000294911"/>
    </source>
</evidence>
<accession>A0A4R2QQ93</accession>
<sequence>MFGLPVLTSLFVFGGFVAAVVLAVGFGLRFRSTDDEWAVLGKPYRTTRRR</sequence>
<feature type="transmembrane region" description="Helical" evidence="1">
    <location>
        <begin position="6"/>
        <end position="28"/>
    </location>
</feature>
<keyword evidence="1" id="KW-0472">Membrane</keyword>
<organism evidence="2 3">
    <name type="scientific">Tamaricihabitans halophyticus</name>
    <dbReference type="NCBI Taxonomy" id="1262583"/>
    <lineage>
        <taxon>Bacteria</taxon>
        <taxon>Bacillati</taxon>
        <taxon>Actinomycetota</taxon>
        <taxon>Actinomycetes</taxon>
        <taxon>Pseudonocardiales</taxon>
        <taxon>Pseudonocardiaceae</taxon>
        <taxon>Tamaricihabitans</taxon>
    </lineage>
</organism>
<name>A0A4R2QQ93_9PSEU</name>
<keyword evidence="1" id="KW-0812">Transmembrane</keyword>